<gene>
    <name evidence="2" type="ORF">EELLY_v1c01020</name>
</gene>
<feature type="transmembrane region" description="Helical" evidence="1">
    <location>
        <begin position="6"/>
        <end position="22"/>
    </location>
</feature>
<evidence type="ECO:0000313" key="2">
    <source>
        <dbReference type="EMBL" id="PPE04427.1"/>
    </source>
</evidence>
<dbReference type="EMBL" id="PHND01000001">
    <property type="protein sequence ID" value="PPE04427.1"/>
    <property type="molecule type" value="Genomic_DNA"/>
</dbReference>
<keyword evidence="1" id="KW-0812">Transmembrane</keyword>
<dbReference type="AlphaFoldDB" id="A0A8E2UCI3"/>
<accession>A0A8E2UCI3</accession>
<evidence type="ECO:0000313" key="3">
    <source>
        <dbReference type="Proteomes" id="UP000239010"/>
    </source>
</evidence>
<evidence type="ECO:0000256" key="1">
    <source>
        <dbReference type="SAM" id="Phobius"/>
    </source>
</evidence>
<reference evidence="2 3" key="1">
    <citation type="submission" date="2017-11" db="EMBL/GenBank/DDBJ databases">
        <title>Genome sequence of Entomoplasma ellychniae ELCN-1 (ATCC 43707).</title>
        <authorList>
            <person name="Lo W.-S."/>
            <person name="Gasparich G.E."/>
            <person name="Kuo C.-H."/>
        </authorList>
    </citation>
    <scope>NUCLEOTIDE SEQUENCE [LARGE SCALE GENOMIC DNA]</scope>
    <source>
        <strain evidence="2 3">ELCN-1</strain>
    </source>
</reference>
<dbReference type="Proteomes" id="UP000239010">
    <property type="component" value="Unassembled WGS sequence"/>
</dbReference>
<comment type="caution">
    <text evidence="2">The sequence shown here is derived from an EMBL/GenBank/DDBJ whole genome shotgun (WGS) entry which is preliminary data.</text>
</comment>
<organism evidence="2 3">
    <name type="scientific">Entomoplasma ellychniae</name>
    <dbReference type="NCBI Taxonomy" id="2114"/>
    <lineage>
        <taxon>Bacteria</taxon>
        <taxon>Bacillati</taxon>
        <taxon>Mycoplasmatota</taxon>
        <taxon>Mollicutes</taxon>
        <taxon>Entomoplasmatales</taxon>
        <taxon>Entomoplasmataceae</taxon>
        <taxon>Entomoplasma</taxon>
    </lineage>
</organism>
<sequence>MIDLSFLILPCILIIWEIFYIFKEKKTSTILKHIYEHHT</sequence>
<name>A0A8E2UCI3_9MOLU</name>
<protein>
    <submittedName>
        <fullName evidence="2">Uncharacterized protein</fullName>
    </submittedName>
</protein>
<keyword evidence="1" id="KW-1133">Transmembrane helix</keyword>
<proteinExistence type="predicted"/>
<keyword evidence="1" id="KW-0472">Membrane</keyword>
<keyword evidence="3" id="KW-1185">Reference proteome</keyword>